<dbReference type="InterPro" id="IPR050583">
    <property type="entry name" value="Mycobacterial_A85_antigen"/>
</dbReference>
<organism evidence="1 2">
    <name type="scientific">Caproicibacterium amylolyticum</name>
    <dbReference type="NCBI Taxonomy" id="2766537"/>
    <lineage>
        <taxon>Bacteria</taxon>
        <taxon>Bacillati</taxon>
        <taxon>Bacillota</taxon>
        <taxon>Clostridia</taxon>
        <taxon>Eubacteriales</taxon>
        <taxon>Oscillospiraceae</taxon>
        <taxon>Caproicibacterium</taxon>
    </lineage>
</organism>
<keyword evidence="2" id="KW-1185">Reference proteome</keyword>
<dbReference type="Proteomes" id="UP000516046">
    <property type="component" value="Chromosome"/>
</dbReference>
<evidence type="ECO:0008006" key="3">
    <source>
        <dbReference type="Google" id="ProtNLM"/>
    </source>
</evidence>
<dbReference type="PANTHER" id="PTHR48098:SF1">
    <property type="entry name" value="DIACYLGLYCEROL ACYLTRANSFERASE_MYCOLYLTRANSFERASE AG85A"/>
    <property type="match status" value="1"/>
</dbReference>
<reference evidence="1 2" key="1">
    <citation type="submission" date="2020-08" db="EMBL/GenBank/DDBJ databases">
        <authorList>
            <person name="Ren C."/>
            <person name="Gu Y."/>
            <person name="Xu Y."/>
        </authorList>
    </citation>
    <scope>NUCLEOTIDE SEQUENCE [LARGE SCALE GENOMIC DNA]</scope>
    <source>
        <strain evidence="1 2">LBM18003</strain>
    </source>
</reference>
<dbReference type="RefSeq" id="WP_212506877.1">
    <property type="nucleotide sequence ID" value="NZ_CP060696.1"/>
</dbReference>
<proteinExistence type="predicted"/>
<dbReference type="InterPro" id="IPR029058">
    <property type="entry name" value="AB_hydrolase_fold"/>
</dbReference>
<sequence length="256" mass="29271">MALMECNFVSYSLEHGVDITITLPTLSSCDLEDKPCHTPPAKYPVLYLLHGKGNDYKSWLRYTSIGRLAEEHQIAVVTFSCGNHFYLNCPNHENYFDFLEKELPEFISGNFPISNRPEDRYIAGLSMGGYGTLIHALSCPEHYAAFGAFSSPIRVVNEEPTVPNAIDVFALLENLKQNGKNMPQAYVACGKEDALFPDNLELHQAMTGQQLPHVWHAVPGYEHEWRFWNMEIEQFLSWLKQDVRTDYYAKLPLHKI</sequence>
<name>A0A7G9WGK2_9FIRM</name>
<dbReference type="AlphaFoldDB" id="A0A7G9WGK2"/>
<dbReference type="Gene3D" id="3.40.50.1820">
    <property type="entry name" value="alpha/beta hydrolase"/>
    <property type="match status" value="1"/>
</dbReference>
<dbReference type="EMBL" id="CP060696">
    <property type="protein sequence ID" value="QNO17814.1"/>
    <property type="molecule type" value="Genomic_DNA"/>
</dbReference>
<evidence type="ECO:0000313" key="1">
    <source>
        <dbReference type="EMBL" id="QNO17814.1"/>
    </source>
</evidence>
<protein>
    <recommendedName>
        <fullName evidence="3">S-formylglutathione hydrolase FrmB</fullName>
    </recommendedName>
</protein>
<dbReference type="InterPro" id="IPR000801">
    <property type="entry name" value="Esterase-like"/>
</dbReference>
<accession>A0A7G9WGK2</accession>
<dbReference type="PANTHER" id="PTHR48098">
    <property type="entry name" value="ENTEROCHELIN ESTERASE-RELATED"/>
    <property type="match status" value="1"/>
</dbReference>
<dbReference type="KEGG" id="caml:H6X83_12955"/>
<dbReference type="SUPFAM" id="SSF53474">
    <property type="entry name" value="alpha/beta-Hydrolases"/>
    <property type="match status" value="1"/>
</dbReference>
<evidence type="ECO:0000313" key="2">
    <source>
        <dbReference type="Proteomes" id="UP000516046"/>
    </source>
</evidence>
<dbReference type="GO" id="GO:0016747">
    <property type="term" value="F:acyltransferase activity, transferring groups other than amino-acyl groups"/>
    <property type="evidence" value="ECO:0007669"/>
    <property type="project" value="TreeGrafter"/>
</dbReference>
<gene>
    <name evidence="1" type="ORF">H6X83_12955</name>
</gene>
<dbReference type="Pfam" id="PF00756">
    <property type="entry name" value="Esterase"/>
    <property type="match status" value="1"/>
</dbReference>